<dbReference type="GO" id="GO:0008270">
    <property type="term" value="F:zinc ion binding"/>
    <property type="evidence" value="ECO:0007669"/>
    <property type="project" value="InterPro"/>
</dbReference>
<dbReference type="Pfam" id="PF00107">
    <property type="entry name" value="ADH_zinc_N"/>
    <property type="match status" value="1"/>
</dbReference>
<dbReference type="InterPro" id="IPR036291">
    <property type="entry name" value="NAD(P)-bd_dom_sf"/>
</dbReference>
<dbReference type="PANTHER" id="PTHR43677:SF4">
    <property type="entry name" value="QUINONE OXIDOREDUCTASE-LIKE PROTEIN 2"/>
    <property type="match status" value="1"/>
</dbReference>
<dbReference type="Pfam" id="PF08240">
    <property type="entry name" value="ADH_N"/>
    <property type="match status" value="1"/>
</dbReference>
<protein>
    <submittedName>
        <fullName evidence="2">NADPH2:quinone reductase</fullName>
    </submittedName>
</protein>
<dbReference type="GO" id="GO:0016491">
    <property type="term" value="F:oxidoreductase activity"/>
    <property type="evidence" value="ECO:0007669"/>
    <property type="project" value="InterPro"/>
</dbReference>
<dbReference type="Proteomes" id="UP000237752">
    <property type="component" value="Unassembled WGS sequence"/>
</dbReference>
<dbReference type="PROSITE" id="PS01162">
    <property type="entry name" value="QOR_ZETA_CRYSTAL"/>
    <property type="match status" value="1"/>
</dbReference>
<feature type="domain" description="Enoyl reductase (ER)" evidence="1">
    <location>
        <begin position="10"/>
        <end position="328"/>
    </location>
</feature>
<keyword evidence="3" id="KW-1185">Reference proteome</keyword>
<dbReference type="SUPFAM" id="SSF50129">
    <property type="entry name" value="GroES-like"/>
    <property type="match status" value="1"/>
</dbReference>
<dbReference type="InterPro" id="IPR002364">
    <property type="entry name" value="Quin_OxRdtase/zeta-crystal_CS"/>
</dbReference>
<evidence type="ECO:0000313" key="2">
    <source>
        <dbReference type="EMBL" id="PRZ42168.1"/>
    </source>
</evidence>
<dbReference type="AlphaFoldDB" id="A0A2T1A1G0"/>
<evidence type="ECO:0000259" key="1">
    <source>
        <dbReference type="SMART" id="SM00829"/>
    </source>
</evidence>
<dbReference type="CDD" id="cd08241">
    <property type="entry name" value="QOR1"/>
    <property type="match status" value="1"/>
</dbReference>
<reference evidence="2 3" key="1">
    <citation type="submission" date="2018-03" db="EMBL/GenBank/DDBJ databases">
        <title>Genomic Encyclopedia of Archaeal and Bacterial Type Strains, Phase II (KMG-II): from individual species to whole genera.</title>
        <authorList>
            <person name="Goeker M."/>
        </authorList>
    </citation>
    <scope>NUCLEOTIDE SEQUENCE [LARGE SCALE GENOMIC DNA]</scope>
    <source>
        <strain evidence="2 3">DSM 100065</strain>
    </source>
</reference>
<proteinExistence type="predicted"/>
<dbReference type="PANTHER" id="PTHR43677">
    <property type="entry name" value="SHORT-CHAIN DEHYDROGENASE/REDUCTASE"/>
    <property type="match status" value="1"/>
</dbReference>
<organism evidence="2 3">
    <name type="scientific">Antricoccus suffuscus</name>
    <dbReference type="NCBI Taxonomy" id="1629062"/>
    <lineage>
        <taxon>Bacteria</taxon>
        <taxon>Bacillati</taxon>
        <taxon>Actinomycetota</taxon>
        <taxon>Actinomycetes</taxon>
        <taxon>Geodermatophilales</taxon>
        <taxon>Antricoccaceae</taxon>
        <taxon>Antricoccus</taxon>
    </lineage>
</organism>
<dbReference type="SMART" id="SM00829">
    <property type="entry name" value="PKS_ER"/>
    <property type="match status" value="1"/>
</dbReference>
<dbReference type="OrthoDB" id="4190732at2"/>
<dbReference type="InterPro" id="IPR013149">
    <property type="entry name" value="ADH-like_C"/>
</dbReference>
<dbReference type="EMBL" id="PVUE01000006">
    <property type="protein sequence ID" value="PRZ42168.1"/>
    <property type="molecule type" value="Genomic_DNA"/>
</dbReference>
<dbReference type="Gene3D" id="3.90.180.10">
    <property type="entry name" value="Medium-chain alcohol dehydrogenases, catalytic domain"/>
    <property type="match status" value="1"/>
</dbReference>
<dbReference type="SUPFAM" id="SSF51735">
    <property type="entry name" value="NAD(P)-binding Rossmann-fold domains"/>
    <property type="match status" value="1"/>
</dbReference>
<comment type="caution">
    <text evidence="2">The sequence shown here is derived from an EMBL/GenBank/DDBJ whole genome shotgun (WGS) entry which is preliminary data.</text>
</comment>
<dbReference type="Gene3D" id="3.40.50.720">
    <property type="entry name" value="NAD(P)-binding Rossmann-like Domain"/>
    <property type="match status" value="1"/>
</dbReference>
<evidence type="ECO:0000313" key="3">
    <source>
        <dbReference type="Proteomes" id="UP000237752"/>
    </source>
</evidence>
<dbReference type="InterPro" id="IPR013154">
    <property type="entry name" value="ADH-like_N"/>
</dbReference>
<sequence length="330" mass="34528">MKAWLVSELGDPQDVLKWTDVPDVQPGSGQVKVKVEAAALNFPDILLCQGKYQITPTLPFTPGVEVSGEVVEVGEGVSTIKVGDKVFGGPQSASGAGGGYAEYALMSAADILTAPPGMPAEEAAGYLLTYQTSWVALHTRGQIKAGDVVLVHAGAGGVGSSAIQIAKAAGATVIATAGGPAKKQVCLDLGADHAIDYNSEDFATVVKEITNGRGADIVYDPVGGDVFDKSTKCIAFEGRILIIGFTSGRMAESKTNHVLVKNYSVVGVHWGYYRKMRPEVIPEADKALAKLYAEGKIKPHISKIYSFAELPEALVALGSRKTTGKVVVVP</sequence>
<dbReference type="InterPro" id="IPR020843">
    <property type="entry name" value="ER"/>
</dbReference>
<accession>A0A2T1A1G0</accession>
<gene>
    <name evidence="2" type="ORF">CLV47_10638</name>
</gene>
<dbReference type="InterPro" id="IPR051397">
    <property type="entry name" value="Zn-ADH-like_protein"/>
</dbReference>
<dbReference type="InterPro" id="IPR011032">
    <property type="entry name" value="GroES-like_sf"/>
</dbReference>
<name>A0A2T1A1G0_9ACTN</name>
<dbReference type="RefSeq" id="WP_106348678.1">
    <property type="nucleotide sequence ID" value="NZ_PVUE01000006.1"/>
</dbReference>